<sequence length="143" mass="16390">MTWLVIAFWRNAPRSGRSAMTMWVVMGVAMDSLIPLLHFLDESLQRHLWYLCWMVINSLTVIAIGAWHLQHHLQPDHLAKTVSYTALAMIAVQLTRYTDRMAVQTDLLGPVYQVLVPAMNIGVLLYAIGWLYRELKHEEANGC</sequence>
<evidence type="ECO:0000256" key="1">
    <source>
        <dbReference type="SAM" id="Phobius"/>
    </source>
</evidence>
<reference evidence="2 3" key="1">
    <citation type="journal article" date="2012" name="Int. J. Syst. Evol. Microbiol.">
        <title>Shewanella dokdonensis sp. nov., isolated from seawater.</title>
        <authorList>
            <person name="Sung H.R."/>
            <person name="Yoon J.H."/>
            <person name="Ghim S.Y."/>
        </authorList>
    </citation>
    <scope>NUCLEOTIDE SEQUENCE [LARGE SCALE GENOMIC DNA]</scope>
    <source>
        <strain evidence="2 3">DSM 23626</strain>
    </source>
</reference>
<proteinExistence type="predicted"/>
<organism evidence="2 3">
    <name type="scientific">Shewanella dokdonensis</name>
    <dbReference type="NCBI Taxonomy" id="712036"/>
    <lineage>
        <taxon>Bacteria</taxon>
        <taxon>Pseudomonadati</taxon>
        <taxon>Pseudomonadota</taxon>
        <taxon>Gammaproteobacteria</taxon>
        <taxon>Alteromonadales</taxon>
        <taxon>Shewanellaceae</taxon>
        <taxon>Shewanella</taxon>
    </lineage>
</organism>
<dbReference type="Proteomes" id="UP000676428">
    <property type="component" value="Chromosome"/>
</dbReference>
<keyword evidence="3" id="KW-1185">Reference proteome</keyword>
<protein>
    <recommendedName>
        <fullName evidence="4">DUF2919 domain-containing protein</fullName>
    </recommendedName>
</protein>
<dbReference type="RefSeq" id="WP_213681915.1">
    <property type="nucleotide sequence ID" value="NZ_CP074572.1"/>
</dbReference>
<evidence type="ECO:0008006" key="4">
    <source>
        <dbReference type="Google" id="ProtNLM"/>
    </source>
</evidence>
<feature type="transmembrane region" description="Helical" evidence="1">
    <location>
        <begin position="47"/>
        <end position="69"/>
    </location>
</feature>
<feature type="transmembrane region" description="Helical" evidence="1">
    <location>
        <begin position="20"/>
        <end position="40"/>
    </location>
</feature>
<gene>
    <name evidence="2" type="ORF">KHX94_00090</name>
</gene>
<accession>A0ABX8DEW8</accession>
<keyword evidence="1" id="KW-1133">Transmembrane helix</keyword>
<keyword evidence="1" id="KW-0812">Transmembrane</keyword>
<evidence type="ECO:0000313" key="3">
    <source>
        <dbReference type="Proteomes" id="UP000676428"/>
    </source>
</evidence>
<evidence type="ECO:0000313" key="2">
    <source>
        <dbReference type="EMBL" id="QVK23283.1"/>
    </source>
</evidence>
<feature type="transmembrane region" description="Helical" evidence="1">
    <location>
        <begin position="110"/>
        <end position="132"/>
    </location>
</feature>
<name>A0ABX8DEW8_9GAMM</name>
<keyword evidence="1" id="KW-0472">Membrane</keyword>
<dbReference type="EMBL" id="CP074572">
    <property type="protein sequence ID" value="QVK23283.1"/>
    <property type="molecule type" value="Genomic_DNA"/>
</dbReference>